<dbReference type="PROSITE" id="PS50043">
    <property type="entry name" value="HTH_LUXR_2"/>
    <property type="match status" value="1"/>
</dbReference>
<dbReference type="Proteomes" id="UP001501116">
    <property type="component" value="Unassembled WGS sequence"/>
</dbReference>
<accession>A0ABP5DKH0</accession>
<sequence>MDAVFAALAAGRPLVPITGPSGIGRTTALTRIGATLSERGARFLAIRFSPGGDAVPSHLPGADPGFAPFGPVAGAHRDPEIARRAAVAAAAALLRGGGEVSLLIDDAHWIDRDSRAVLGALVRRLAGTSAVCVCAIRTPMPAEWQDWLGDLRRDALVCSARLRPMTVAEIAGELATATGAKPDDELVLRVRGLSRGIPAAVSGAIEMAQRGGAVRLVENRACLVPGARSVKCVPDSGFLRFIRGLHPMAVKAATAMCVFAPLGEAVPRLVAEVLERDESETVAVLDVLRRGGVLHRGRKGHSWRITVPFVAAVLAAAMGPFERRQLAAAAVTAVWTGRARCADPDHLADLVADAGRLIDPALAFTALLERSADVGERKPWRASRWLGAAVELAEDPAQLVTAMLALIEICHACGDHERSLRGAQLLLTRFADRLEPDVAQEIQVRAVQALKGAGDDETLRKIGESWRGWQGDLTQRPVTMALALGMLDRWAEARDVLGEQWRAGSATTVLHGSLLEATAALWTGHSGLFQKLPARPLPEPEGAGPRWLRRRRTDWVAAQVAASLVIGESGHAEQLLAGEDLDVDVLSWSDRAALAAMRGQVEPVREDGTCGANGGYHIGYSAARQASIFLLVAQGKLATARKTLNAAREARPRFGHLLDIADARIHCALGEDELGTARLLDCERVATERGLAVGMDLCLAERADLALRTGEPVEAKRCLVALEKLAETMPMSRVLMHAKLVRSLVDGDPADVADCLALVRRRGHPLETATAYERLVRRGVADPPLLGEAYRSLGVLDALLYRSWLRNLMREHAIVVPGRTRTVAENEHLLAVLVADGLTNKQLATALRVSEKSVENRLSRLFARTGYRSRIELSAAIREAGALPATSGPAERKGVE</sequence>
<dbReference type="CDD" id="cd06170">
    <property type="entry name" value="LuxR_C_like"/>
    <property type="match status" value="1"/>
</dbReference>
<name>A0ABP5DKH0_9PSEU</name>
<dbReference type="Pfam" id="PF13191">
    <property type="entry name" value="AAA_16"/>
    <property type="match status" value="1"/>
</dbReference>
<evidence type="ECO:0000313" key="3">
    <source>
        <dbReference type="Proteomes" id="UP001501116"/>
    </source>
</evidence>
<protein>
    <submittedName>
        <fullName evidence="2">LuxR family transcriptional regulator</fullName>
    </submittedName>
</protein>
<gene>
    <name evidence="2" type="ORF">GCM10009754_68490</name>
</gene>
<dbReference type="InterPro" id="IPR016032">
    <property type="entry name" value="Sig_transdc_resp-reg_C-effctor"/>
</dbReference>
<dbReference type="SUPFAM" id="SSF52540">
    <property type="entry name" value="P-loop containing nucleoside triphosphate hydrolases"/>
    <property type="match status" value="1"/>
</dbReference>
<evidence type="ECO:0000313" key="2">
    <source>
        <dbReference type="EMBL" id="GAA1981910.1"/>
    </source>
</evidence>
<proteinExistence type="predicted"/>
<evidence type="ECO:0000259" key="1">
    <source>
        <dbReference type="PROSITE" id="PS50043"/>
    </source>
</evidence>
<dbReference type="Pfam" id="PF00196">
    <property type="entry name" value="GerE"/>
    <property type="match status" value="1"/>
</dbReference>
<reference evidence="3" key="1">
    <citation type="journal article" date="2019" name="Int. J. Syst. Evol. Microbiol.">
        <title>The Global Catalogue of Microorganisms (GCM) 10K type strain sequencing project: providing services to taxonomists for standard genome sequencing and annotation.</title>
        <authorList>
            <consortium name="The Broad Institute Genomics Platform"/>
            <consortium name="The Broad Institute Genome Sequencing Center for Infectious Disease"/>
            <person name="Wu L."/>
            <person name="Ma J."/>
        </authorList>
    </citation>
    <scope>NUCLEOTIDE SEQUENCE [LARGE SCALE GENOMIC DNA]</scope>
    <source>
        <strain evidence="3">JCM 14545</strain>
    </source>
</reference>
<dbReference type="InterPro" id="IPR000792">
    <property type="entry name" value="Tscrpt_reg_LuxR_C"/>
</dbReference>
<dbReference type="InterPro" id="IPR041664">
    <property type="entry name" value="AAA_16"/>
</dbReference>
<dbReference type="InterPro" id="IPR036388">
    <property type="entry name" value="WH-like_DNA-bd_sf"/>
</dbReference>
<dbReference type="EMBL" id="BAAANN010000035">
    <property type="protein sequence ID" value="GAA1981910.1"/>
    <property type="molecule type" value="Genomic_DNA"/>
</dbReference>
<keyword evidence="3" id="KW-1185">Reference proteome</keyword>
<dbReference type="SUPFAM" id="SSF46894">
    <property type="entry name" value="C-terminal effector domain of the bipartite response regulators"/>
    <property type="match status" value="1"/>
</dbReference>
<comment type="caution">
    <text evidence="2">The sequence shown here is derived from an EMBL/GenBank/DDBJ whole genome shotgun (WGS) entry which is preliminary data.</text>
</comment>
<dbReference type="Gene3D" id="1.10.10.10">
    <property type="entry name" value="Winged helix-like DNA-binding domain superfamily/Winged helix DNA-binding domain"/>
    <property type="match status" value="1"/>
</dbReference>
<dbReference type="InterPro" id="IPR027417">
    <property type="entry name" value="P-loop_NTPase"/>
</dbReference>
<feature type="domain" description="HTH luxR-type" evidence="1">
    <location>
        <begin position="816"/>
        <end position="881"/>
    </location>
</feature>
<organism evidence="2 3">
    <name type="scientific">Amycolatopsis minnesotensis</name>
    <dbReference type="NCBI Taxonomy" id="337894"/>
    <lineage>
        <taxon>Bacteria</taxon>
        <taxon>Bacillati</taxon>
        <taxon>Actinomycetota</taxon>
        <taxon>Actinomycetes</taxon>
        <taxon>Pseudonocardiales</taxon>
        <taxon>Pseudonocardiaceae</taxon>
        <taxon>Amycolatopsis</taxon>
    </lineage>
</organism>
<dbReference type="SMART" id="SM00421">
    <property type="entry name" value="HTH_LUXR"/>
    <property type="match status" value="1"/>
</dbReference>
<dbReference type="RefSeq" id="WP_344428678.1">
    <property type="nucleotide sequence ID" value="NZ_BAAANN010000035.1"/>
</dbReference>